<evidence type="ECO:0008006" key="4">
    <source>
        <dbReference type="Google" id="ProtNLM"/>
    </source>
</evidence>
<dbReference type="KEGG" id="plen:EIM92_06550"/>
<dbReference type="AlphaFoldDB" id="A0A3S8RSK3"/>
<feature type="transmembrane region" description="Helical" evidence="1">
    <location>
        <begin position="6"/>
        <end position="23"/>
    </location>
</feature>
<keyword evidence="1" id="KW-0812">Transmembrane</keyword>
<evidence type="ECO:0000313" key="3">
    <source>
        <dbReference type="Proteomes" id="UP000273145"/>
    </source>
</evidence>
<gene>
    <name evidence="2" type="ORF">EIM92_06550</name>
</gene>
<keyword evidence="1" id="KW-0472">Membrane</keyword>
<evidence type="ECO:0000313" key="2">
    <source>
        <dbReference type="EMBL" id="AZK45904.1"/>
    </source>
</evidence>
<organism evidence="2 3">
    <name type="scientific">Paenibacillus lentus</name>
    <dbReference type="NCBI Taxonomy" id="1338368"/>
    <lineage>
        <taxon>Bacteria</taxon>
        <taxon>Bacillati</taxon>
        <taxon>Bacillota</taxon>
        <taxon>Bacilli</taxon>
        <taxon>Bacillales</taxon>
        <taxon>Paenibacillaceae</taxon>
        <taxon>Paenibacillus</taxon>
    </lineage>
</organism>
<reference evidence="2 3" key="1">
    <citation type="submission" date="2018-11" db="EMBL/GenBank/DDBJ databases">
        <title>Genome sequencing of Paenibacillus lentus DSM25539(T).</title>
        <authorList>
            <person name="Kook J.-K."/>
            <person name="Park S.-N."/>
            <person name="Lim Y.K."/>
        </authorList>
    </citation>
    <scope>NUCLEOTIDE SEQUENCE [LARGE SCALE GENOMIC DNA]</scope>
    <source>
        <strain evidence="2 3">DSM 25539</strain>
    </source>
</reference>
<name>A0A3S8RSK3_9BACL</name>
<keyword evidence="3" id="KW-1185">Reference proteome</keyword>
<dbReference type="RefSeq" id="WP_125081998.1">
    <property type="nucleotide sequence ID" value="NZ_CP034248.1"/>
</dbReference>
<dbReference type="Proteomes" id="UP000273145">
    <property type="component" value="Chromosome"/>
</dbReference>
<keyword evidence="1" id="KW-1133">Transmembrane helix</keyword>
<sequence length="141" mass="16425">MVPYMVWVLLSYGVAGLIVHLLHNRQLRDKPNLCKQVHYILVAHNHEKQMEWYLRALLWYSCLRAQSLRVTILDEGSQDDTLAIIERMKYANGMDLTVIGTADIEDQHESIWYSNPEDGEQSKFIDLRIPQEAAKIPYVQV</sequence>
<protein>
    <recommendedName>
        <fullName evidence="4">Glycosyltransferase</fullName>
    </recommendedName>
</protein>
<proteinExistence type="predicted"/>
<dbReference type="CDD" id="cd00761">
    <property type="entry name" value="Glyco_tranf_GTA_type"/>
    <property type="match status" value="1"/>
</dbReference>
<accession>A0A3S8RSK3</accession>
<dbReference type="EMBL" id="CP034248">
    <property type="protein sequence ID" value="AZK45904.1"/>
    <property type="molecule type" value="Genomic_DNA"/>
</dbReference>
<evidence type="ECO:0000256" key="1">
    <source>
        <dbReference type="SAM" id="Phobius"/>
    </source>
</evidence>
<dbReference type="OrthoDB" id="2990399at2"/>